<reference evidence="2" key="2">
    <citation type="submission" date="2019-07" db="EMBL/GenBank/DDBJ databases">
        <authorList>
            <person name="Papic B."/>
        </authorList>
    </citation>
    <scope>NUCLEOTIDE SEQUENCE [LARGE SCALE GENOMIC DNA]</scope>
    <source>
        <strain evidence="2">L8b</strain>
    </source>
</reference>
<feature type="transmembrane region" description="Helical" evidence="1">
    <location>
        <begin position="63"/>
        <end position="88"/>
    </location>
</feature>
<sequence length="91" mass="10449">MVGVRFWGFWVISCSWLLAQGTDSFFSAIEAQLKSNTAKGILMLIFIGIAFYVWRNLDRWREIFFTILGVVLGIVLFFKAPALASWFMGLF</sequence>
<organism evidence="2 3">
    <name type="scientific">Helicobacter mehlei</name>
    <dbReference type="NCBI Taxonomy" id="2316080"/>
    <lineage>
        <taxon>Bacteria</taxon>
        <taxon>Pseudomonadati</taxon>
        <taxon>Campylobacterota</taxon>
        <taxon>Epsilonproteobacteria</taxon>
        <taxon>Campylobacterales</taxon>
        <taxon>Helicobacteraceae</taxon>
        <taxon>Helicobacter</taxon>
    </lineage>
</organism>
<dbReference type="OrthoDB" id="5325009at2"/>
<feature type="transmembrane region" description="Helical" evidence="1">
    <location>
        <begin position="37"/>
        <end position="54"/>
    </location>
</feature>
<evidence type="ECO:0000313" key="3">
    <source>
        <dbReference type="Proteomes" id="UP000319322"/>
    </source>
</evidence>
<dbReference type="InterPro" id="IPR007039">
    <property type="entry name" value="TrbC/VirB2"/>
</dbReference>
<keyword evidence="3" id="KW-1185">Reference proteome</keyword>
<dbReference type="AlphaFoldDB" id="A0A553V2P6"/>
<dbReference type="EMBL" id="VKGC01000002">
    <property type="protein sequence ID" value="TSA86664.1"/>
    <property type="molecule type" value="Genomic_DNA"/>
</dbReference>
<evidence type="ECO:0000313" key="2">
    <source>
        <dbReference type="EMBL" id="TSA86664.1"/>
    </source>
</evidence>
<keyword evidence="1" id="KW-0472">Membrane</keyword>
<name>A0A553V2P6_9HELI</name>
<proteinExistence type="predicted"/>
<dbReference type="Proteomes" id="UP000319322">
    <property type="component" value="Unassembled WGS sequence"/>
</dbReference>
<accession>A0A553V2P6</accession>
<protein>
    <submittedName>
        <fullName evidence="2">Competence protein ComB</fullName>
    </submittedName>
</protein>
<evidence type="ECO:0000256" key="1">
    <source>
        <dbReference type="SAM" id="Phobius"/>
    </source>
</evidence>
<reference evidence="2" key="1">
    <citation type="submission" date="2019-07" db="EMBL/GenBank/DDBJ databases">
        <title>Helicobacter labacensis sp. nov., Helicobacter mehlei sp. nov. and Helicobacter vulpis sp. nov., isolated from gastric mucosa of red fox (Vulpis vulpis).</title>
        <authorList>
            <person name="Kusar D."/>
            <person name="Gruntar I."/>
            <person name="Pate M."/>
            <person name="Zajc U."/>
            <person name="Ocepek M."/>
        </authorList>
    </citation>
    <scope>NUCLEOTIDE SEQUENCE [LARGE SCALE GENOMIC DNA]</scope>
    <source>
        <strain evidence="2">L8b</strain>
    </source>
</reference>
<keyword evidence="1" id="KW-1133">Transmembrane helix</keyword>
<dbReference type="Pfam" id="PF04956">
    <property type="entry name" value="TrbC"/>
    <property type="match status" value="1"/>
</dbReference>
<keyword evidence="1" id="KW-0812">Transmembrane</keyword>
<gene>
    <name evidence="2" type="ORF">FNE76_01695</name>
</gene>
<comment type="caution">
    <text evidence="2">The sequence shown here is derived from an EMBL/GenBank/DDBJ whole genome shotgun (WGS) entry which is preliminary data.</text>
</comment>